<name>A0A1Z3NA76_BDEBC</name>
<dbReference type="RefSeq" id="WP_088565832.1">
    <property type="nucleotide sequence ID" value="NZ_CP020946.1"/>
</dbReference>
<sequence>MKALIFTMTMLLSINSFAKDANYTSRKLQYALEILTSITEESKVTQVQPNKDIKAMMIEYGIKEGALESAEDFNWVNDNSAWEGDSTKWGTDTLEGAKSYVISVLEQRLEYSDNNSADKVVFADNYMKAQHAFSLLNELKGIQYGVGPVGAVQCGGQYAALLIIDTFTGTIYTIIMEASGC</sequence>
<evidence type="ECO:0000313" key="3">
    <source>
        <dbReference type="Proteomes" id="UP000197003"/>
    </source>
</evidence>
<evidence type="ECO:0000313" key="2">
    <source>
        <dbReference type="EMBL" id="ASD64359.1"/>
    </source>
</evidence>
<feature type="signal peptide" evidence="1">
    <location>
        <begin position="1"/>
        <end position="18"/>
    </location>
</feature>
<dbReference type="EMBL" id="CP020946">
    <property type="protein sequence ID" value="ASD64359.1"/>
    <property type="molecule type" value="Genomic_DNA"/>
</dbReference>
<evidence type="ECO:0000256" key="1">
    <source>
        <dbReference type="SAM" id="SignalP"/>
    </source>
</evidence>
<gene>
    <name evidence="2" type="ORF">B9G79_12675</name>
</gene>
<dbReference type="Proteomes" id="UP000197003">
    <property type="component" value="Chromosome"/>
</dbReference>
<reference evidence="2 3" key="1">
    <citation type="submission" date="2017-04" db="EMBL/GenBank/DDBJ databases">
        <title>Whole genome sequence of Bdellovibrio bacteriovorus strain SSB218315.</title>
        <authorList>
            <person name="Oyedara O."/>
            <person name="Rodriguez-Perez M.A."/>
        </authorList>
    </citation>
    <scope>NUCLEOTIDE SEQUENCE [LARGE SCALE GENOMIC DNA]</scope>
    <source>
        <strain evidence="2 3">SSB218315</strain>
    </source>
</reference>
<proteinExistence type="predicted"/>
<keyword evidence="1" id="KW-0732">Signal</keyword>
<dbReference type="AlphaFoldDB" id="A0A1Z3NA76"/>
<organism evidence="2 3">
    <name type="scientific">Bdellovibrio bacteriovorus</name>
    <dbReference type="NCBI Taxonomy" id="959"/>
    <lineage>
        <taxon>Bacteria</taxon>
        <taxon>Pseudomonadati</taxon>
        <taxon>Bdellovibrionota</taxon>
        <taxon>Bdellovibrionia</taxon>
        <taxon>Bdellovibrionales</taxon>
        <taxon>Pseudobdellovibrionaceae</taxon>
        <taxon>Bdellovibrio</taxon>
    </lineage>
</organism>
<accession>A0A1Z3NA76</accession>
<feature type="chain" id="PRO_5012170352" description="SCP domain-containing protein" evidence="1">
    <location>
        <begin position="19"/>
        <end position="181"/>
    </location>
</feature>
<protein>
    <recommendedName>
        <fullName evidence="4">SCP domain-containing protein</fullName>
    </recommendedName>
</protein>
<evidence type="ECO:0008006" key="4">
    <source>
        <dbReference type="Google" id="ProtNLM"/>
    </source>
</evidence>
<dbReference type="OrthoDB" id="5296183at2"/>